<reference evidence="1 2" key="1">
    <citation type="submission" date="2016-10" db="EMBL/GenBank/DDBJ databases">
        <authorList>
            <person name="de Groot N.N."/>
        </authorList>
    </citation>
    <scope>NUCLEOTIDE SEQUENCE [LARGE SCALE GENOMIC DNA]</scope>
    <source>
        <strain evidence="1 2">DSM 19938</strain>
    </source>
</reference>
<dbReference type="STRING" id="408657.SAMN04487995_2677"/>
<name>A0A1H6UQX4_9BACT</name>
<dbReference type="OrthoDB" id="1467713at2"/>
<protein>
    <submittedName>
        <fullName evidence="1">Uncharacterized protein</fullName>
    </submittedName>
</protein>
<sequence>MRYIKDIPHQQFKISIYQWNNKYIIKIEAGMFEQTYKIDEYEITNLEEIEKCIDEPFLIKVSARFEAMHEDFDKTLKRNDVIF</sequence>
<evidence type="ECO:0000313" key="2">
    <source>
        <dbReference type="Proteomes" id="UP000199532"/>
    </source>
</evidence>
<dbReference type="RefSeq" id="WP_090335670.1">
    <property type="nucleotide sequence ID" value="NZ_FNXY01000004.1"/>
</dbReference>
<organism evidence="1 2">
    <name type="scientific">Dyadobacter koreensis</name>
    <dbReference type="NCBI Taxonomy" id="408657"/>
    <lineage>
        <taxon>Bacteria</taxon>
        <taxon>Pseudomonadati</taxon>
        <taxon>Bacteroidota</taxon>
        <taxon>Cytophagia</taxon>
        <taxon>Cytophagales</taxon>
        <taxon>Spirosomataceae</taxon>
        <taxon>Dyadobacter</taxon>
    </lineage>
</organism>
<proteinExistence type="predicted"/>
<accession>A0A1H6UQX4</accession>
<gene>
    <name evidence="1" type="ORF">SAMN04487995_2677</name>
</gene>
<dbReference type="AlphaFoldDB" id="A0A1H6UQX4"/>
<evidence type="ECO:0000313" key="1">
    <source>
        <dbReference type="EMBL" id="SEI94729.1"/>
    </source>
</evidence>
<dbReference type="EMBL" id="FNXY01000004">
    <property type="protein sequence ID" value="SEI94729.1"/>
    <property type="molecule type" value="Genomic_DNA"/>
</dbReference>
<dbReference type="Proteomes" id="UP000199532">
    <property type="component" value="Unassembled WGS sequence"/>
</dbReference>
<keyword evidence="2" id="KW-1185">Reference proteome</keyword>